<evidence type="ECO:0000256" key="14">
    <source>
        <dbReference type="ARBA" id="ARBA00023015"/>
    </source>
</evidence>
<dbReference type="Gene3D" id="3.30.420.10">
    <property type="entry name" value="Ribonuclease H-like superfamily/Ribonuclease H"/>
    <property type="match status" value="1"/>
</dbReference>
<name>J3N0P9_ORYBR</name>
<comment type="subcellular location">
    <subcellularLocation>
        <location evidence="4">Cytoplasm</location>
    </subcellularLocation>
    <subcellularLocation>
        <location evidence="3">Nucleus</location>
    </subcellularLocation>
</comment>
<dbReference type="eggNOG" id="KOG0304">
    <property type="taxonomic scope" value="Eukaryota"/>
</dbReference>
<dbReference type="SUPFAM" id="SSF53098">
    <property type="entry name" value="Ribonuclease H-like"/>
    <property type="match status" value="1"/>
</dbReference>
<dbReference type="Pfam" id="PF04857">
    <property type="entry name" value="CAF1"/>
    <property type="match status" value="1"/>
</dbReference>
<keyword evidence="14" id="KW-0805">Transcription regulation</keyword>
<dbReference type="Gramene" id="OB10G10970.1">
    <property type="protein sequence ID" value="OB10G10970.1"/>
    <property type="gene ID" value="OB10G10970"/>
</dbReference>
<gene>
    <name evidence="18" type="primary">LOC102717932</name>
</gene>
<evidence type="ECO:0000256" key="1">
    <source>
        <dbReference type="ARBA" id="ARBA00001663"/>
    </source>
</evidence>
<evidence type="ECO:0000256" key="16">
    <source>
        <dbReference type="ARBA" id="ARBA00023242"/>
    </source>
</evidence>
<dbReference type="InterPro" id="IPR012337">
    <property type="entry name" value="RNaseH-like_sf"/>
</dbReference>
<dbReference type="InterPro" id="IPR036397">
    <property type="entry name" value="RNaseH_sf"/>
</dbReference>
<evidence type="ECO:0000256" key="17">
    <source>
        <dbReference type="ARBA" id="ARBA00025148"/>
    </source>
</evidence>
<dbReference type="Proteomes" id="UP000006038">
    <property type="component" value="Chromosome 10"/>
</dbReference>
<evidence type="ECO:0000256" key="9">
    <source>
        <dbReference type="ARBA" id="ARBA00022722"/>
    </source>
</evidence>
<evidence type="ECO:0000256" key="12">
    <source>
        <dbReference type="ARBA" id="ARBA00022839"/>
    </source>
</evidence>
<evidence type="ECO:0000256" key="4">
    <source>
        <dbReference type="ARBA" id="ARBA00004496"/>
    </source>
</evidence>
<evidence type="ECO:0000256" key="7">
    <source>
        <dbReference type="ARBA" id="ARBA00012161"/>
    </source>
</evidence>
<evidence type="ECO:0000256" key="5">
    <source>
        <dbReference type="ARBA" id="ARBA00008372"/>
    </source>
</evidence>
<dbReference type="GO" id="GO:0046872">
    <property type="term" value="F:metal ion binding"/>
    <property type="evidence" value="ECO:0007669"/>
    <property type="project" value="UniProtKB-KW"/>
</dbReference>
<dbReference type="InterPro" id="IPR006941">
    <property type="entry name" value="RNase_CAF1"/>
</dbReference>
<dbReference type="AlphaFoldDB" id="J3N0P9"/>
<keyword evidence="10" id="KW-0479">Metal-binding</keyword>
<proteinExistence type="inferred from homology"/>
<evidence type="ECO:0000313" key="18">
    <source>
        <dbReference type="EnsemblPlants" id="OB10G10970.1"/>
    </source>
</evidence>
<keyword evidence="11" id="KW-0378">Hydrolase</keyword>
<sequence>MTTPPLFYRHPRPPGVRISKIMAGNLHNAVSLILSHMMGGFSFVAVDTQFPGEVHRHPRGDALTADERYGVVKANADELRLLQMGITLCDAQGRLPVIPWGADGGLHEMMWEVDFCDFDARLHRHVPESVEFLRSQGFDFLAARHFGVPADVFAAELHRAGILRLPGITWVTFGGMYDAAFMFKLATFGAPLPESRQGLVAQVGAHFGPLVFDGKYMALAVNAHGSLAAVGEKLGLPALEPNIHMAGPNSLMAIHVFMELRRRFVPLRGGHRSCSLQFYGL</sequence>
<comment type="subunit">
    <text evidence="6">Component of the CCR4-NOT complex, at least composed of CRR4 and CAF1 proteins.</text>
</comment>
<reference evidence="18" key="2">
    <citation type="submission" date="2013-04" db="UniProtKB">
        <authorList>
            <consortium name="EnsemblPlants"/>
        </authorList>
    </citation>
    <scope>IDENTIFICATION</scope>
</reference>
<comment type="catalytic activity">
    <reaction evidence="1">
        <text>Exonucleolytic cleavage of poly(A) to 5'-AMP.</text>
        <dbReference type="EC" id="3.1.13.4"/>
    </reaction>
</comment>
<evidence type="ECO:0000256" key="13">
    <source>
        <dbReference type="ARBA" id="ARBA00022884"/>
    </source>
</evidence>
<evidence type="ECO:0000256" key="2">
    <source>
        <dbReference type="ARBA" id="ARBA00001968"/>
    </source>
</evidence>
<dbReference type="GO" id="GO:0003723">
    <property type="term" value="F:RNA binding"/>
    <property type="evidence" value="ECO:0007669"/>
    <property type="project" value="UniProtKB-KW"/>
</dbReference>
<keyword evidence="19" id="KW-1185">Reference proteome</keyword>
<dbReference type="EnsemblPlants" id="OB10G10970.1">
    <property type="protein sequence ID" value="OB10G10970.1"/>
    <property type="gene ID" value="OB10G10970"/>
</dbReference>
<evidence type="ECO:0000256" key="11">
    <source>
        <dbReference type="ARBA" id="ARBA00022801"/>
    </source>
</evidence>
<keyword evidence="15" id="KW-0804">Transcription</keyword>
<evidence type="ECO:0000313" key="19">
    <source>
        <dbReference type="Proteomes" id="UP000006038"/>
    </source>
</evidence>
<dbReference type="GO" id="GO:0005737">
    <property type="term" value="C:cytoplasm"/>
    <property type="evidence" value="ECO:0007669"/>
    <property type="project" value="UniProtKB-SubCell"/>
</dbReference>
<organism evidence="18">
    <name type="scientific">Oryza brachyantha</name>
    <name type="common">malo sina</name>
    <dbReference type="NCBI Taxonomy" id="4533"/>
    <lineage>
        <taxon>Eukaryota</taxon>
        <taxon>Viridiplantae</taxon>
        <taxon>Streptophyta</taxon>
        <taxon>Embryophyta</taxon>
        <taxon>Tracheophyta</taxon>
        <taxon>Spermatophyta</taxon>
        <taxon>Magnoliopsida</taxon>
        <taxon>Liliopsida</taxon>
        <taxon>Poales</taxon>
        <taxon>Poaceae</taxon>
        <taxon>BOP clade</taxon>
        <taxon>Oryzoideae</taxon>
        <taxon>Oryzeae</taxon>
        <taxon>Oryzinae</taxon>
        <taxon>Oryza</taxon>
    </lineage>
</organism>
<evidence type="ECO:0000256" key="6">
    <source>
        <dbReference type="ARBA" id="ARBA00011757"/>
    </source>
</evidence>
<dbReference type="EC" id="3.1.13.4" evidence="7"/>
<comment type="similarity">
    <text evidence="5">Belongs to the CAF1 family.</text>
</comment>
<evidence type="ECO:0000256" key="15">
    <source>
        <dbReference type="ARBA" id="ARBA00023163"/>
    </source>
</evidence>
<keyword evidence="8" id="KW-0963">Cytoplasm</keyword>
<comment type="function">
    <text evidence="17">Ubiquitous transcription factor required for a diverse set of processes. It is a component of the CCR4 complex involved in the control of gene expression.</text>
</comment>
<dbReference type="OMA" id="WEFDFAG"/>
<evidence type="ECO:0000256" key="10">
    <source>
        <dbReference type="ARBA" id="ARBA00022723"/>
    </source>
</evidence>
<dbReference type="GO" id="GO:0004535">
    <property type="term" value="F:poly(A)-specific ribonuclease activity"/>
    <property type="evidence" value="ECO:0007669"/>
    <property type="project" value="UniProtKB-EC"/>
</dbReference>
<keyword evidence="16" id="KW-0539">Nucleus</keyword>
<dbReference type="GO" id="GO:0030014">
    <property type="term" value="C:CCR4-NOT complex"/>
    <property type="evidence" value="ECO:0007669"/>
    <property type="project" value="InterPro"/>
</dbReference>
<accession>J3N0P9</accession>
<keyword evidence="12" id="KW-0269">Exonuclease</keyword>
<dbReference type="STRING" id="4533.J3N0P9"/>
<evidence type="ECO:0000256" key="3">
    <source>
        <dbReference type="ARBA" id="ARBA00004123"/>
    </source>
</evidence>
<evidence type="ECO:0000256" key="8">
    <source>
        <dbReference type="ARBA" id="ARBA00022490"/>
    </source>
</evidence>
<dbReference type="InterPro" id="IPR039637">
    <property type="entry name" value="CNOT7/CNOT8/Pop2"/>
</dbReference>
<dbReference type="GO" id="GO:0005634">
    <property type="term" value="C:nucleus"/>
    <property type="evidence" value="ECO:0007669"/>
    <property type="project" value="UniProtKB-SubCell"/>
</dbReference>
<keyword evidence="9" id="KW-0540">Nuclease</keyword>
<keyword evidence="13" id="KW-0694">RNA-binding</keyword>
<protein>
    <recommendedName>
        <fullName evidence="7">poly(A)-specific ribonuclease</fullName>
        <ecNumber evidence="7">3.1.13.4</ecNumber>
    </recommendedName>
</protein>
<dbReference type="PANTHER" id="PTHR10797">
    <property type="entry name" value="CCR4-NOT TRANSCRIPTION COMPLEX SUBUNIT"/>
    <property type="match status" value="1"/>
</dbReference>
<dbReference type="HOGENOM" id="CLU_027974_1_1_1"/>
<comment type="cofactor">
    <cofactor evidence="2">
        <name>a divalent metal cation</name>
        <dbReference type="ChEBI" id="CHEBI:60240"/>
    </cofactor>
</comment>
<reference evidence="18" key="1">
    <citation type="journal article" date="2013" name="Nat. Commun.">
        <title>Whole-genome sequencing of Oryza brachyantha reveals mechanisms underlying Oryza genome evolution.</title>
        <authorList>
            <person name="Chen J."/>
            <person name="Huang Q."/>
            <person name="Gao D."/>
            <person name="Wang J."/>
            <person name="Lang Y."/>
            <person name="Liu T."/>
            <person name="Li B."/>
            <person name="Bai Z."/>
            <person name="Luis Goicoechea J."/>
            <person name="Liang C."/>
            <person name="Chen C."/>
            <person name="Zhang W."/>
            <person name="Sun S."/>
            <person name="Liao Y."/>
            <person name="Zhang X."/>
            <person name="Yang L."/>
            <person name="Song C."/>
            <person name="Wang M."/>
            <person name="Shi J."/>
            <person name="Liu G."/>
            <person name="Liu J."/>
            <person name="Zhou H."/>
            <person name="Zhou W."/>
            <person name="Yu Q."/>
            <person name="An N."/>
            <person name="Chen Y."/>
            <person name="Cai Q."/>
            <person name="Wang B."/>
            <person name="Liu B."/>
            <person name="Min J."/>
            <person name="Huang Y."/>
            <person name="Wu H."/>
            <person name="Li Z."/>
            <person name="Zhang Y."/>
            <person name="Yin Y."/>
            <person name="Song W."/>
            <person name="Jiang J."/>
            <person name="Jackson S.A."/>
            <person name="Wing R.A."/>
            <person name="Wang J."/>
            <person name="Chen M."/>
        </authorList>
    </citation>
    <scope>NUCLEOTIDE SEQUENCE [LARGE SCALE GENOMIC DNA]</scope>
    <source>
        <strain evidence="18">cv. IRGC 101232</strain>
    </source>
</reference>